<feature type="transmembrane region" description="Helical" evidence="1">
    <location>
        <begin position="141"/>
        <end position="161"/>
    </location>
</feature>
<keyword evidence="3" id="KW-1185">Reference proteome</keyword>
<sequence length="377" mass="39893">MLKSINLALYVGPAVPLQVSQEVIEALTDVQVTTSSTGPAAFELKFTLSNRASLVQTLFLLSGGGVPALIRVVVAVVVNGAVEVLIDGVVTKTQIAPDTGGGGTTLSVIGEDLSHVMDSVDFSGLILYPVCSPEMRVALILLKYAMLGVVPLVIPSVMINIPLPTERIPSHIGTDLAYLRLLAGVVGYVFLIEPGPVVGTSVAYWGPMIRLSPPQPALSVDMDAETNVESISCSFDASMQKMPIILIQNQLTGVPIPIPIPAVNPLSPPLAMVPPLPKDFPIDPNTAHKSFIEASLLGLAQASNSSQATTATGTLDVLRYGQVLKPRRLVGLRGVGEAFDGLYYVDAVTHSIKRGEYKQNFTLKRNGLISIARSIPT</sequence>
<keyword evidence="1" id="KW-0812">Transmembrane</keyword>
<dbReference type="Proteomes" id="UP001193081">
    <property type="component" value="Unassembled WGS sequence"/>
</dbReference>
<protein>
    <submittedName>
        <fullName evidence="2">Uncharacterized protein</fullName>
    </submittedName>
</protein>
<evidence type="ECO:0000313" key="3">
    <source>
        <dbReference type="Proteomes" id="UP001193081"/>
    </source>
</evidence>
<keyword evidence="1" id="KW-0472">Membrane</keyword>
<proteinExistence type="predicted"/>
<reference evidence="2 3" key="1">
    <citation type="submission" date="2021-03" db="EMBL/GenBank/DDBJ databases">
        <authorList>
            <person name="Grouzdev D.S."/>
        </authorList>
    </citation>
    <scope>NUCLEOTIDE SEQUENCE [LARGE SCALE GENOMIC DNA]</scope>
    <source>
        <strain evidence="2 3">M50-1</strain>
    </source>
</reference>
<feature type="transmembrane region" description="Helical" evidence="1">
    <location>
        <begin position="181"/>
        <end position="205"/>
    </location>
</feature>
<evidence type="ECO:0000256" key="1">
    <source>
        <dbReference type="SAM" id="Phobius"/>
    </source>
</evidence>
<keyword evidence="1" id="KW-1133">Transmembrane helix</keyword>
<organism evidence="2 3">
    <name type="scientific">Candidatus Chloroploca mongolica</name>
    <dbReference type="NCBI Taxonomy" id="2528176"/>
    <lineage>
        <taxon>Bacteria</taxon>
        <taxon>Bacillati</taxon>
        <taxon>Chloroflexota</taxon>
        <taxon>Chloroflexia</taxon>
        <taxon>Chloroflexales</taxon>
        <taxon>Chloroflexineae</taxon>
        <taxon>Oscillochloridaceae</taxon>
        <taxon>Candidatus Chloroploca</taxon>
    </lineage>
</organism>
<evidence type="ECO:0000313" key="2">
    <source>
        <dbReference type="EMBL" id="MBP1468342.1"/>
    </source>
</evidence>
<name>A0ABS4DFZ8_9CHLR</name>
<gene>
    <name evidence="2" type="ORF">EYB53_021705</name>
</gene>
<dbReference type="RefSeq" id="WP_135481000.1">
    <property type="nucleotide sequence ID" value="NZ_SIJK02000065.1"/>
</dbReference>
<comment type="caution">
    <text evidence="2">The sequence shown here is derived from an EMBL/GenBank/DDBJ whole genome shotgun (WGS) entry which is preliminary data.</text>
</comment>
<accession>A0ABS4DFZ8</accession>
<dbReference type="EMBL" id="SIJK02000065">
    <property type="protein sequence ID" value="MBP1468342.1"/>
    <property type="molecule type" value="Genomic_DNA"/>
</dbReference>